<sequence length="361" mass="41182">MKYGLFMMPSHPPERNIYDAHQWDVDYLVLCDRLGYDEAWIGEHFTSPWEPIPAPDLMIAQALMRTQRIKLGTGVHLLPYHHPAELAHRIAYLDHLAQGRFLLGVGSSGLPSDWALFNVDGFGGEHREMTRESLDIMLKLWTSKAPFEYRGKFWNVNSTDVMYDLLHPFLKPFQQPHPPIGVAAASYNSPTLRIAGEQGFLPMSLALNTDYVNSQWAAVMEGAQKAGRTVSRRDWRLVRDVYIAETDEAAREQALNGMLARVWREYLIPLFKTLTFLPSMKHDPNMSDDDITPEYLAEHVWLVGSPETVAKKLRALYNEVGGFGCLLVLVYDHWQNQQGWETSTRLLAEEVMPRVADLTGE</sequence>
<name>A0A937W424_UNCTE</name>
<protein>
    <submittedName>
        <fullName evidence="6">LLM class flavin-dependent oxidoreductase</fullName>
    </submittedName>
</protein>
<dbReference type="GO" id="GO:0005829">
    <property type="term" value="C:cytosol"/>
    <property type="evidence" value="ECO:0007669"/>
    <property type="project" value="TreeGrafter"/>
</dbReference>
<dbReference type="SUPFAM" id="SSF51679">
    <property type="entry name" value="Bacterial luciferase-like"/>
    <property type="match status" value="1"/>
</dbReference>
<evidence type="ECO:0000256" key="1">
    <source>
        <dbReference type="ARBA" id="ARBA00010426"/>
    </source>
</evidence>
<feature type="domain" description="Luciferase-like" evidence="5">
    <location>
        <begin position="1"/>
        <end position="321"/>
    </location>
</feature>
<dbReference type="GO" id="GO:0016705">
    <property type="term" value="F:oxidoreductase activity, acting on paired donors, with incorporation or reduction of molecular oxygen"/>
    <property type="evidence" value="ECO:0007669"/>
    <property type="project" value="InterPro"/>
</dbReference>
<evidence type="ECO:0000259" key="5">
    <source>
        <dbReference type="Pfam" id="PF00296"/>
    </source>
</evidence>
<gene>
    <name evidence="6" type="ORF">FJZ47_13480</name>
</gene>
<reference evidence="6" key="1">
    <citation type="submission" date="2019-03" db="EMBL/GenBank/DDBJ databases">
        <title>Lake Tanganyika Metagenome-Assembled Genomes (MAGs).</title>
        <authorList>
            <person name="Tran P."/>
        </authorList>
    </citation>
    <scope>NUCLEOTIDE SEQUENCE</scope>
    <source>
        <strain evidence="6">K_DeepCast_65m_m2_066</strain>
    </source>
</reference>
<dbReference type="PANTHER" id="PTHR30137:SF16">
    <property type="entry name" value="BLL0895 PROTEIN"/>
    <property type="match status" value="1"/>
</dbReference>
<dbReference type="Pfam" id="PF00296">
    <property type="entry name" value="Bac_luciferase"/>
    <property type="match status" value="1"/>
</dbReference>
<keyword evidence="3" id="KW-0560">Oxidoreductase</keyword>
<dbReference type="EMBL" id="VGLS01000407">
    <property type="protein sequence ID" value="MBM3224800.1"/>
    <property type="molecule type" value="Genomic_DNA"/>
</dbReference>
<dbReference type="InterPro" id="IPR011251">
    <property type="entry name" value="Luciferase-like_dom"/>
</dbReference>
<dbReference type="Gene3D" id="3.20.20.30">
    <property type="entry name" value="Luciferase-like domain"/>
    <property type="match status" value="1"/>
</dbReference>
<dbReference type="InterPro" id="IPR050766">
    <property type="entry name" value="Bact_Lucif_Oxidored"/>
</dbReference>
<dbReference type="PANTHER" id="PTHR30137">
    <property type="entry name" value="LUCIFERASE-LIKE MONOOXYGENASE"/>
    <property type="match status" value="1"/>
</dbReference>
<dbReference type="AlphaFoldDB" id="A0A937W424"/>
<comment type="similarity">
    <text evidence="1">Belongs to the bacterial luciferase oxidoreductase family.</text>
</comment>
<evidence type="ECO:0000256" key="3">
    <source>
        <dbReference type="ARBA" id="ARBA00023002"/>
    </source>
</evidence>
<organism evidence="6 7">
    <name type="scientific">Tectimicrobiota bacterium</name>
    <dbReference type="NCBI Taxonomy" id="2528274"/>
    <lineage>
        <taxon>Bacteria</taxon>
        <taxon>Pseudomonadati</taxon>
        <taxon>Nitrospinota/Tectimicrobiota group</taxon>
        <taxon>Candidatus Tectimicrobiota</taxon>
    </lineage>
</organism>
<dbReference type="GO" id="GO:0004497">
    <property type="term" value="F:monooxygenase activity"/>
    <property type="evidence" value="ECO:0007669"/>
    <property type="project" value="UniProtKB-KW"/>
</dbReference>
<proteinExistence type="inferred from homology"/>
<accession>A0A937W424</accession>
<dbReference type="Proteomes" id="UP000712673">
    <property type="component" value="Unassembled WGS sequence"/>
</dbReference>
<evidence type="ECO:0000256" key="4">
    <source>
        <dbReference type="ARBA" id="ARBA00023033"/>
    </source>
</evidence>
<evidence type="ECO:0000256" key="2">
    <source>
        <dbReference type="ARBA" id="ARBA00022630"/>
    </source>
</evidence>
<evidence type="ECO:0000313" key="6">
    <source>
        <dbReference type="EMBL" id="MBM3224800.1"/>
    </source>
</evidence>
<evidence type="ECO:0000313" key="7">
    <source>
        <dbReference type="Proteomes" id="UP000712673"/>
    </source>
</evidence>
<keyword evidence="2" id="KW-0285">Flavoprotein</keyword>
<comment type="caution">
    <text evidence="6">The sequence shown here is derived from an EMBL/GenBank/DDBJ whole genome shotgun (WGS) entry which is preliminary data.</text>
</comment>
<dbReference type="InterPro" id="IPR036661">
    <property type="entry name" value="Luciferase-like_sf"/>
</dbReference>
<keyword evidence="4" id="KW-0503">Monooxygenase</keyword>